<comment type="caution">
    <text evidence="11">The sequence shown here is derived from an EMBL/GenBank/DDBJ whole genome shotgun (WGS) entry which is preliminary data.</text>
</comment>
<accession>A0A4V2PSB2</accession>
<dbReference type="GO" id="GO:0005978">
    <property type="term" value="P:glycogen biosynthetic process"/>
    <property type="evidence" value="ECO:0007669"/>
    <property type="project" value="UniProtKB-UniRule"/>
</dbReference>
<evidence type="ECO:0000259" key="10">
    <source>
        <dbReference type="Pfam" id="PF08323"/>
    </source>
</evidence>
<dbReference type="Gene3D" id="3.40.50.2000">
    <property type="entry name" value="Glycogen Phosphorylase B"/>
    <property type="match status" value="2"/>
</dbReference>
<feature type="domain" description="Glycosyl transferase family 1" evidence="9">
    <location>
        <begin position="290"/>
        <end position="454"/>
    </location>
</feature>
<evidence type="ECO:0000256" key="4">
    <source>
        <dbReference type="ARBA" id="ARBA00010281"/>
    </source>
</evidence>
<evidence type="ECO:0000256" key="6">
    <source>
        <dbReference type="ARBA" id="ARBA00022679"/>
    </source>
</evidence>
<feature type="domain" description="Starch synthase catalytic" evidence="10">
    <location>
        <begin position="5"/>
        <end position="240"/>
    </location>
</feature>
<keyword evidence="6 8" id="KW-0808">Transferase</keyword>
<dbReference type="PANTHER" id="PTHR45825:SF11">
    <property type="entry name" value="ALPHA AMYLASE DOMAIN-CONTAINING PROTEIN"/>
    <property type="match status" value="1"/>
</dbReference>
<dbReference type="EC" id="2.4.1.21" evidence="8"/>
<protein>
    <recommendedName>
        <fullName evidence="8">Glycogen synthase</fullName>
        <ecNumber evidence="8">2.4.1.21</ecNumber>
    </recommendedName>
    <alternativeName>
        <fullName evidence="8">Starch [bacterial glycogen] synthase</fullName>
    </alternativeName>
</protein>
<name>A0A4V2PSB2_9BACT</name>
<evidence type="ECO:0000259" key="9">
    <source>
        <dbReference type="Pfam" id="PF00534"/>
    </source>
</evidence>
<gene>
    <name evidence="8" type="primary">glgA</name>
    <name evidence="11" type="ORF">C8D98_0570</name>
</gene>
<dbReference type="InterPro" id="IPR013534">
    <property type="entry name" value="Starch_synth_cat_dom"/>
</dbReference>
<dbReference type="Proteomes" id="UP000294614">
    <property type="component" value="Unassembled WGS sequence"/>
</dbReference>
<proteinExistence type="inferred from homology"/>
<comment type="pathway">
    <text evidence="3 8">Glycan biosynthesis; glycogen biosynthesis.</text>
</comment>
<evidence type="ECO:0000256" key="5">
    <source>
        <dbReference type="ARBA" id="ARBA00022676"/>
    </source>
</evidence>
<comment type="similarity">
    <text evidence="4 8">Belongs to the glycosyltransferase 1 family. Bacterial/plant glycogen synthase subfamily.</text>
</comment>
<dbReference type="GO" id="GO:0004373">
    <property type="term" value="F:alpha-1,4-glucan glucosyltransferase (UDP-glucose donor) activity"/>
    <property type="evidence" value="ECO:0007669"/>
    <property type="project" value="InterPro"/>
</dbReference>
<evidence type="ECO:0000256" key="3">
    <source>
        <dbReference type="ARBA" id="ARBA00004964"/>
    </source>
</evidence>
<evidence type="ECO:0000256" key="2">
    <source>
        <dbReference type="ARBA" id="ARBA00002764"/>
    </source>
</evidence>
<dbReference type="InterPro" id="IPR011835">
    <property type="entry name" value="GS/SS"/>
</dbReference>
<dbReference type="NCBIfam" id="TIGR02095">
    <property type="entry name" value="glgA"/>
    <property type="match status" value="1"/>
</dbReference>
<keyword evidence="5 8" id="KW-0328">Glycosyltransferase</keyword>
<feature type="binding site" evidence="8">
    <location>
        <position position="18"/>
    </location>
    <ligand>
        <name>ADP-alpha-D-glucose</name>
        <dbReference type="ChEBI" id="CHEBI:57498"/>
    </ligand>
</feature>
<dbReference type="RefSeq" id="WP_132871821.1">
    <property type="nucleotide sequence ID" value="NZ_SMGG01000003.1"/>
</dbReference>
<dbReference type="CDD" id="cd03791">
    <property type="entry name" value="GT5_Glycogen_synthase_DULL1-like"/>
    <property type="match status" value="1"/>
</dbReference>
<keyword evidence="12" id="KW-1185">Reference proteome</keyword>
<dbReference type="NCBIfam" id="NF001899">
    <property type="entry name" value="PRK00654.1-2"/>
    <property type="match status" value="1"/>
</dbReference>
<comment type="catalytic activity">
    <reaction evidence="1 8">
        <text>[(1-&gt;4)-alpha-D-glucosyl](n) + ADP-alpha-D-glucose = [(1-&gt;4)-alpha-D-glucosyl](n+1) + ADP + H(+)</text>
        <dbReference type="Rhea" id="RHEA:18189"/>
        <dbReference type="Rhea" id="RHEA-COMP:9584"/>
        <dbReference type="Rhea" id="RHEA-COMP:9587"/>
        <dbReference type="ChEBI" id="CHEBI:15378"/>
        <dbReference type="ChEBI" id="CHEBI:15444"/>
        <dbReference type="ChEBI" id="CHEBI:57498"/>
        <dbReference type="ChEBI" id="CHEBI:456216"/>
        <dbReference type="EC" id="2.4.1.21"/>
    </reaction>
</comment>
<sequence>MSGFNILFVTSEAAPFSKTGGLGDVSGALPAALADSNKVIVVSPLYSSINREKYGIKLVTGGCCVHMGNCEEFYALHHTVLDGVDFYFLEFDKYFNRTGIYHTKAGEYGDNPFRFSFLSRAALQVAKDLNFRPDIAHVNDWQTSLVPYYIKRLGDPFFADTKSIITIHNIGYQGIFGTEFMEYAGIAKDDFNAGAFENFGAVNLLKGGLAFADKITTVSPTYAKEIRGPIGSSGLHELLNARGSDLAGILNGIDTGVWNPAKDTYIPYQFDVKRLENKTKNKLELQKRFGLIQDEKIALFGFVGRFADQKGLYLLRDACVRAMNEMVCQFVVVGSGEQEYEEFFSALPARYPGGVGAFIGYSEELAHIVEAGSDFFVMPSLYEPCGLNQMYSLAYGTLPVVRATGGLDDTVDNYDESTGGGTGFKFEAISAEALFNTIGWAVSTYYDRPKHIEAMRKRAMAKDFGWKKSADAYIHLYKAVKGLV</sequence>
<dbReference type="InterPro" id="IPR001296">
    <property type="entry name" value="Glyco_trans_1"/>
</dbReference>
<evidence type="ECO:0000256" key="8">
    <source>
        <dbReference type="HAMAP-Rule" id="MF_00484"/>
    </source>
</evidence>
<dbReference type="Pfam" id="PF08323">
    <property type="entry name" value="Glyco_transf_5"/>
    <property type="match status" value="1"/>
</dbReference>
<dbReference type="SUPFAM" id="SSF53756">
    <property type="entry name" value="UDP-Glycosyltransferase/glycogen phosphorylase"/>
    <property type="match status" value="1"/>
</dbReference>
<dbReference type="Pfam" id="PF00534">
    <property type="entry name" value="Glycos_transf_1"/>
    <property type="match status" value="1"/>
</dbReference>
<organism evidence="11 12">
    <name type="scientific">Seleniivibrio woodruffii</name>
    <dbReference type="NCBI Taxonomy" id="1078050"/>
    <lineage>
        <taxon>Bacteria</taxon>
        <taxon>Pseudomonadati</taxon>
        <taxon>Deferribacterota</taxon>
        <taxon>Deferribacteres</taxon>
        <taxon>Deferribacterales</taxon>
        <taxon>Geovibrionaceae</taxon>
        <taxon>Seleniivibrio</taxon>
    </lineage>
</organism>
<dbReference type="EMBL" id="SMGG01000003">
    <property type="protein sequence ID" value="TCK62061.1"/>
    <property type="molecule type" value="Genomic_DNA"/>
</dbReference>
<dbReference type="HAMAP" id="MF_00484">
    <property type="entry name" value="Glycogen_synth"/>
    <property type="match status" value="1"/>
</dbReference>
<keyword evidence="7 8" id="KW-0320">Glycogen biosynthesis</keyword>
<dbReference type="AlphaFoldDB" id="A0A4V2PSB2"/>
<dbReference type="GO" id="GO:0009011">
    <property type="term" value="F:alpha-1,4-glucan glucosyltransferase (ADP-glucose donor) activity"/>
    <property type="evidence" value="ECO:0007669"/>
    <property type="project" value="UniProtKB-UniRule"/>
</dbReference>
<dbReference type="PANTHER" id="PTHR45825">
    <property type="entry name" value="GRANULE-BOUND STARCH SYNTHASE 1, CHLOROPLASTIC/AMYLOPLASTIC"/>
    <property type="match status" value="1"/>
</dbReference>
<reference evidence="11 12" key="1">
    <citation type="submission" date="2019-03" db="EMBL/GenBank/DDBJ databases">
        <title>Genomic Encyclopedia of Type Strains, Phase IV (KMG-IV): sequencing the most valuable type-strain genomes for metagenomic binning, comparative biology and taxonomic classification.</title>
        <authorList>
            <person name="Goeker M."/>
        </authorList>
    </citation>
    <scope>NUCLEOTIDE SEQUENCE [LARGE SCALE GENOMIC DNA]</scope>
    <source>
        <strain evidence="11 12">DSM 24984</strain>
    </source>
</reference>
<evidence type="ECO:0000313" key="12">
    <source>
        <dbReference type="Proteomes" id="UP000294614"/>
    </source>
</evidence>
<comment type="function">
    <text evidence="2 8">Synthesizes alpha-1,4-glucan chains using ADP-glucose.</text>
</comment>
<dbReference type="UniPathway" id="UPA00164"/>
<evidence type="ECO:0000256" key="7">
    <source>
        <dbReference type="ARBA" id="ARBA00023056"/>
    </source>
</evidence>
<evidence type="ECO:0000256" key="1">
    <source>
        <dbReference type="ARBA" id="ARBA00001478"/>
    </source>
</evidence>
<dbReference type="OrthoDB" id="9808590at2"/>
<evidence type="ECO:0000313" key="11">
    <source>
        <dbReference type="EMBL" id="TCK62061.1"/>
    </source>
</evidence>